<protein>
    <submittedName>
        <fullName evidence="2">Uncharacterized protein</fullName>
    </submittedName>
</protein>
<reference evidence="2" key="1">
    <citation type="submission" date="2021-09" db="EMBL/GenBank/DDBJ databases">
        <title>Fulvivirga sp. isolated from coastal sediment.</title>
        <authorList>
            <person name="Yu H."/>
        </authorList>
    </citation>
    <scope>NUCLEOTIDE SEQUENCE</scope>
    <source>
        <strain evidence="2">1062</strain>
    </source>
</reference>
<feature type="region of interest" description="Disordered" evidence="1">
    <location>
        <begin position="400"/>
        <end position="427"/>
    </location>
</feature>
<proteinExistence type="predicted"/>
<gene>
    <name evidence="2" type="ORF">LDX50_29325</name>
</gene>
<feature type="region of interest" description="Disordered" evidence="1">
    <location>
        <begin position="58"/>
        <end position="106"/>
    </location>
</feature>
<dbReference type="RefSeq" id="WP_225699873.1">
    <property type="nucleotide sequence ID" value="NZ_JAIXNE010000008.1"/>
</dbReference>
<comment type="caution">
    <text evidence="2">The sequence shown here is derived from an EMBL/GenBank/DDBJ whole genome shotgun (WGS) entry which is preliminary data.</text>
</comment>
<organism evidence="2 3">
    <name type="scientific">Fulvivirga sedimenti</name>
    <dbReference type="NCBI Taxonomy" id="2879465"/>
    <lineage>
        <taxon>Bacteria</taxon>
        <taxon>Pseudomonadati</taxon>
        <taxon>Bacteroidota</taxon>
        <taxon>Cytophagia</taxon>
        <taxon>Cytophagales</taxon>
        <taxon>Fulvivirgaceae</taxon>
        <taxon>Fulvivirga</taxon>
    </lineage>
</organism>
<evidence type="ECO:0000313" key="3">
    <source>
        <dbReference type="Proteomes" id="UP001139409"/>
    </source>
</evidence>
<name>A0A9X1HW92_9BACT</name>
<sequence>MQKVTTYNYPYRKSGINWLFGLFLILCMVLSSVPKEVHAQKKDKAKSNRKELREVRFKTRSRQGEKAYKGDISGRRVQSRSPRIRSTAKYAQPNPYAGRKSMNEKQRMKYIRSSPRFSNRNNEKAGRGAVFTDKSKRVTFTGKNAYRHQVVNSASRGSERNVVKKRIVPRTTSGAYVIRKRKRPYAWKDKTLWEDAYKGDIAGRPVRVKRTVDRPSIQGAPRTANRSYTRRGDKAYSGRMRSGFLSVSGGRREKAYNGRAAGSYMSATKPSERAWKGDIAGFRISSVRSRTPKWNKADGQQYYKSAPVDDKPYKGNIKGRNFMTSKRQTEKAGKSAGKGNLTISLKSSVGNFAGNMRSRKRLKGGGSVSRNQWNNGGRPVDNRKIQSQDLKVAGFTGSIRGRRKAPTKGGGSISNSGWNNDGKPVDNRRIQSQDVKIARFSGNLKSPGKPYKGRRNLTVGFRMHNNDGKPVPSMGHSKQDSQIEGFSGNLKGSKKPKGAGGSISVLPWNNDGEPLERRTVSAEARKATVSTGTFKRTFKYTRNPQAHEDALKKRPAGKNYYEAGKYAGNVRMTQRYEKKPFAADGALKGIGPSRAMIQASAYQGNVKMSKNNIRNRHPSYKFEDDRASAKSNFNLKLFWSKLFKKQENQPAVVKEKVREPRFDKGEKGLWND</sequence>
<feature type="compositionally biased region" description="Low complexity" evidence="1">
    <location>
        <begin position="413"/>
        <end position="422"/>
    </location>
</feature>
<accession>A0A9X1HW92</accession>
<feature type="region of interest" description="Disordered" evidence="1">
    <location>
        <begin position="491"/>
        <end position="511"/>
    </location>
</feature>
<evidence type="ECO:0000313" key="2">
    <source>
        <dbReference type="EMBL" id="MCA6079011.1"/>
    </source>
</evidence>
<dbReference type="Proteomes" id="UP001139409">
    <property type="component" value="Unassembled WGS sequence"/>
</dbReference>
<dbReference type="EMBL" id="JAIXNE010000008">
    <property type="protein sequence ID" value="MCA6079011.1"/>
    <property type="molecule type" value="Genomic_DNA"/>
</dbReference>
<keyword evidence="3" id="KW-1185">Reference proteome</keyword>
<evidence type="ECO:0000256" key="1">
    <source>
        <dbReference type="SAM" id="MobiDB-lite"/>
    </source>
</evidence>
<dbReference type="AlphaFoldDB" id="A0A9X1HW92"/>
<feature type="region of interest" description="Disordered" evidence="1">
    <location>
        <begin position="356"/>
        <end position="382"/>
    </location>
</feature>
<feature type="compositionally biased region" description="Basic and acidic residues" evidence="1">
    <location>
        <begin position="58"/>
        <end position="74"/>
    </location>
</feature>